<dbReference type="STRING" id="10029.G3IPX5"/>
<reference evidence="2" key="1">
    <citation type="journal article" date="2011" name="Nat. Biotechnol.">
        <title>The genomic sequence of the Chinese hamster ovary (CHO)-K1 cell line.</title>
        <authorList>
            <person name="Xu X."/>
            <person name="Nagarajan H."/>
            <person name="Lewis N.E."/>
            <person name="Pan S."/>
            <person name="Cai Z."/>
            <person name="Liu X."/>
            <person name="Chen W."/>
            <person name="Xie M."/>
            <person name="Wang W."/>
            <person name="Hammond S."/>
            <person name="Andersen M.R."/>
            <person name="Neff N."/>
            <person name="Passarelli B."/>
            <person name="Koh W."/>
            <person name="Fan H.C."/>
            <person name="Wang J."/>
            <person name="Gui Y."/>
            <person name="Lee K.H."/>
            <person name="Betenbaugh M.J."/>
            <person name="Quake S.R."/>
            <person name="Famili I."/>
            <person name="Palsson B.O."/>
            <person name="Wang J."/>
        </authorList>
    </citation>
    <scope>NUCLEOTIDE SEQUENCE [LARGE SCALE GENOMIC DNA]</scope>
    <source>
        <strain evidence="2">CHO K1 cell line</strain>
    </source>
</reference>
<evidence type="ECO:0000313" key="2">
    <source>
        <dbReference type="Proteomes" id="UP000001075"/>
    </source>
</evidence>
<name>G3IPX5_CRIGR</name>
<dbReference type="Proteomes" id="UP000001075">
    <property type="component" value="Unassembled WGS sequence"/>
</dbReference>
<protein>
    <submittedName>
        <fullName evidence="1">Squalene monooxygenase</fullName>
    </submittedName>
</protein>
<proteinExistence type="predicted"/>
<sequence>MCFCSFPSVRVIEGVVLQLLEDGDTVTGVQYKDKETGDTKVRSSKCHLLLRDVFLPFKVLYYFLCV</sequence>
<organism evidence="1 2">
    <name type="scientific">Cricetulus griseus</name>
    <name type="common">Chinese hamster</name>
    <name type="synonym">Cricetulus barabensis griseus</name>
    <dbReference type="NCBI Taxonomy" id="10029"/>
    <lineage>
        <taxon>Eukaryota</taxon>
        <taxon>Metazoa</taxon>
        <taxon>Chordata</taxon>
        <taxon>Craniata</taxon>
        <taxon>Vertebrata</taxon>
        <taxon>Euteleostomi</taxon>
        <taxon>Mammalia</taxon>
        <taxon>Eutheria</taxon>
        <taxon>Euarchontoglires</taxon>
        <taxon>Glires</taxon>
        <taxon>Rodentia</taxon>
        <taxon>Myomorpha</taxon>
        <taxon>Muroidea</taxon>
        <taxon>Cricetidae</taxon>
        <taxon>Cricetinae</taxon>
        <taxon>Cricetulus</taxon>
    </lineage>
</organism>
<keyword evidence="1" id="KW-0503">Monooxygenase</keyword>
<dbReference type="AlphaFoldDB" id="G3IPX5"/>
<dbReference type="GO" id="GO:0004497">
    <property type="term" value="F:monooxygenase activity"/>
    <property type="evidence" value="ECO:0007669"/>
    <property type="project" value="UniProtKB-KW"/>
</dbReference>
<dbReference type="EMBL" id="JH018272">
    <property type="protein sequence ID" value="EGV91297.1"/>
    <property type="molecule type" value="Genomic_DNA"/>
</dbReference>
<keyword evidence="1" id="KW-0560">Oxidoreductase</keyword>
<evidence type="ECO:0000313" key="1">
    <source>
        <dbReference type="EMBL" id="EGV91297.1"/>
    </source>
</evidence>
<gene>
    <name evidence="1" type="ORF">I79_026060</name>
</gene>
<accession>G3IPX5</accession>
<dbReference type="InParanoid" id="G3IPX5"/>